<organism evidence="1">
    <name type="scientific">viral metagenome</name>
    <dbReference type="NCBI Taxonomy" id="1070528"/>
    <lineage>
        <taxon>unclassified sequences</taxon>
        <taxon>metagenomes</taxon>
        <taxon>organismal metagenomes</taxon>
    </lineage>
</organism>
<dbReference type="PANTHER" id="PTHR47328:SF1">
    <property type="entry name" value="RUTC FAMILY PROTEIN YOAB"/>
    <property type="match status" value="1"/>
</dbReference>
<accession>A0A6C0D6N4</accession>
<dbReference type="EMBL" id="MN739541">
    <property type="protein sequence ID" value="QHT12133.1"/>
    <property type="molecule type" value="Genomic_DNA"/>
</dbReference>
<protein>
    <submittedName>
        <fullName evidence="1">Uncharacterized protein</fullName>
    </submittedName>
</protein>
<proteinExistence type="predicted"/>
<dbReference type="InterPro" id="IPR035709">
    <property type="entry name" value="YoaB-like"/>
</dbReference>
<dbReference type="AlphaFoldDB" id="A0A6C0D6N4"/>
<dbReference type="Pfam" id="PF01042">
    <property type="entry name" value="Ribonuc_L-PSP"/>
    <property type="match status" value="1"/>
</dbReference>
<dbReference type="InterPro" id="IPR035959">
    <property type="entry name" value="RutC-like_sf"/>
</dbReference>
<reference evidence="1" key="1">
    <citation type="journal article" date="2020" name="Nature">
        <title>Giant virus diversity and host interactions through global metagenomics.</title>
        <authorList>
            <person name="Schulz F."/>
            <person name="Roux S."/>
            <person name="Paez-Espino D."/>
            <person name="Jungbluth S."/>
            <person name="Walsh D.A."/>
            <person name="Denef V.J."/>
            <person name="McMahon K.D."/>
            <person name="Konstantinidis K.T."/>
            <person name="Eloe-Fadrosh E.A."/>
            <person name="Kyrpides N.C."/>
            <person name="Woyke T."/>
        </authorList>
    </citation>
    <scope>NUCLEOTIDE SEQUENCE</scope>
    <source>
        <strain evidence="1">GVMAG-M-3300023174-129</strain>
    </source>
</reference>
<dbReference type="PANTHER" id="PTHR47328">
    <property type="match status" value="1"/>
</dbReference>
<name>A0A6C0D6N4_9ZZZZ</name>
<evidence type="ECO:0000313" key="1">
    <source>
        <dbReference type="EMBL" id="QHT12133.1"/>
    </source>
</evidence>
<sequence>MITRIGGTNRYSDIVINDKVAYLSGVVPYKTCDISGSSVYEQTKEVLSLIDSTLGSIGSSKHFILNMTIYLTDEKSYEEMNKAFDEWVALKCAPARATICNVKFPNNKWKIEIVCSALIPKTHTSFDGFTNVNYII</sequence>
<dbReference type="Gene3D" id="3.30.1330.40">
    <property type="entry name" value="RutC-like"/>
    <property type="match status" value="1"/>
</dbReference>
<dbReference type="SUPFAM" id="SSF55298">
    <property type="entry name" value="YjgF-like"/>
    <property type="match status" value="1"/>
</dbReference>
<dbReference type="InterPro" id="IPR006175">
    <property type="entry name" value="YjgF/YER057c/UK114"/>
</dbReference>